<keyword evidence="5" id="KW-0812">Transmembrane</keyword>
<evidence type="ECO:0000256" key="19">
    <source>
        <dbReference type="PIRSR" id="PIRSR601382-2"/>
    </source>
</evidence>
<dbReference type="InterPro" id="IPR050749">
    <property type="entry name" value="Glycosyl_Hydrolase_47"/>
</dbReference>
<evidence type="ECO:0000256" key="15">
    <source>
        <dbReference type="ARBA" id="ARBA00047669"/>
    </source>
</evidence>
<accession>A0A6P4J3M1</accession>
<proteinExistence type="inferred from homology"/>
<keyword evidence="12" id="KW-0472">Membrane</keyword>
<evidence type="ECO:0000256" key="14">
    <source>
        <dbReference type="ARBA" id="ARBA00023295"/>
    </source>
</evidence>
<dbReference type="InterPro" id="IPR036026">
    <property type="entry name" value="Seven-hairpin_glycosidases"/>
</dbReference>
<keyword evidence="23" id="KW-1185">Reference proteome</keyword>
<feature type="region of interest" description="Disordered" evidence="22">
    <location>
        <begin position="68"/>
        <end position="102"/>
    </location>
</feature>
<evidence type="ECO:0000256" key="1">
    <source>
        <dbReference type="ARBA" id="ARBA00001913"/>
    </source>
</evidence>
<feature type="binding site" evidence="19">
    <location>
        <position position="676"/>
    </location>
    <ligand>
        <name>Ca(2+)</name>
        <dbReference type="ChEBI" id="CHEBI:29108"/>
    </ligand>
</feature>
<feature type="active site" description="Proton donor" evidence="18">
    <location>
        <position position="319"/>
    </location>
</feature>
<dbReference type="PANTHER" id="PTHR11742">
    <property type="entry name" value="MANNOSYL-OLIGOSACCHARIDE ALPHA-1,2-MANNOSIDASE-RELATED"/>
    <property type="match status" value="1"/>
</dbReference>
<comment type="catalytic activity">
    <reaction evidence="15">
        <text>N(4)-(alpha-D-Man-(1-&gt;2)-alpha-D-Man-(1-&gt;2)-alpha-D-Man-(1-&gt;3)-[alpha-D-Man-(1-&gt;3)-[alpha-D-Man-(1-&gt;2)-alpha-D-Man-(1-&gt;6)]-alpha-D-Man-(1-&gt;6)]-beta-D-Man-(1-&gt;4)-beta-D-GlcNAc-(1-&gt;4)-beta-D-GlcNAc)-L-asparaginyl-[protein] (N-glucan mannose isomer 8A1,2,3B1,3) + 3 H2O = N(4)-(alpha-D-Man-(1-&gt;3)-[alpha-D-Man-(1-&gt;3)-[alpha-D-Man-(1-&gt;6)]-alpha-D-Man-(1-&gt;6)]-beta-D-Man-(1-&gt;4)-beta-D-GlcNAc-(1-&gt;4)-beta-D-GlcNAc)-L-asparaginyl-[protein] (N-glucan mannose isomer 5A1,2) + 3 beta-D-mannose</text>
        <dbReference type="Rhea" id="RHEA:56028"/>
        <dbReference type="Rhea" id="RHEA-COMP:14358"/>
        <dbReference type="Rhea" id="RHEA-COMP:14367"/>
        <dbReference type="ChEBI" id="CHEBI:15377"/>
        <dbReference type="ChEBI" id="CHEBI:28563"/>
        <dbReference type="ChEBI" id="CHEBI:59087"/>
        <dbReference type="ChEBI" id="CHEBI:60628"/>
        <dbReference type="EC" id="3.2.1.113"/>
    </reaction>
</comment>
<dbReference type="InterPro" id="IPR012341">
    <property type="entry name" value="6hp_glycosidase-like_sf"/>
</dbReference>
<keyword evidence="13 20" id="KW-1015">Disulfide bond</keyword>
<evidence type="ECO:0000256" key="2">
    <source>
        <dbReference type="ARBA" id="ARBA00004648"/>
    </source>
</evidence>
<keyword evidence="14 21" id="KW-0326">Glycosidase</keyword>
<evidence type="ECO:0000313" key="23">
    <source>
        <dbReference type="Proteomes" id="UP001652661"/>
    </source>
</evidence>
<keyword evidence="8" id="KW-0256">Endoplasmic reticulum</keyword>
<evidence type="ECO:0000256" key="12">
    <source>
        <dbReference type="ARBA" id="ARBA00023136"/>
    </source>
</evidence>
<dbReference type="SUPFAM" id="SSF48225">
    <property type="entry name" value="Seven-hairpin glycosidases"/>
    <property type="match status" value="1"/>
</dbReference>
<keyword evidence="6 19" id="KW-0479">Metal-binding</keyword>
<keyword evidence="11" id="KW-1133">Transmembrane helix</keyword>
<dbReference type="Gene3D" id="1.50.10.10">
    <property type="match status" value="1"/>
</dbReference>
<dbReference type="PRINTS" id="PR00747">
    <property type="entry name" value="GLYHDRLASE47"/>
</dbReference>
<dbReference type="EC" id="3.2.1.-" evidence="21"/>
<evidence type="ECO:0000256" key="18">
    <source>
        <dbReference type="PIRSR" id="PIRSR601382-1"/>
    </source>
</evidence>
<comment type="similarity">
    <text evidence="4 21">Belongs to the glycosyl hydrolase 47 family.</text>
</comment>
<evidence type="ECO:0000256" key="20">
    <source>
        <dbReference type="PIRSR" id="PIRSR601382-3"/>
    </source>
</evidence>
<evidence type="ECO:0000256" key="10">
    <source>
        <dbReference type="ARBA" id="ARBA00022968"/>
    </source>
</evidence>
<comment type="subcellular location">
    <subcellularLocation>
        <location evidence="2">Endoplasmic reticulum membrane</location>
        <topology evidence="2">Single-pass type II membrane protein</topology>
    </subcellularLocation>
</comment>
<dbReference type="OMA" id="AAFKHSW"/>
<dbReference type="InterPro" id="IPR001382">
    <property type="entry name" value="Glyco_hydro_47"/>
</dbReference>
<dbReference type="RefSeq" id="XP_017035485.1">
    <property type="nucleotide sequence ID" value="XM_017179996.3"/>
</dbReference>
<name>A0A6P4J3M1_DROKI</name>
<feature type="active site" evidence="18">
    <location>
        <position position="451"/>
    </location>
</feature>
<evidence type="ECO:0000256" key="21">
    <source>
        <dbReference type="RuleBase" id="RU361193"/>
    </source>
</evidence>
<comment type="pathway">
    <text evidence="3">Protein modification; protein glycosylation.</text>
</comment>
<keyword evidence="10" id="KW-0735">Signal-anchor</keyword>
<keyword evidence="9 19" id="KW-0106">Calcium</keyword>
<evidence type="ECO:0000256" key="3">
    <source>
        <dbReference type="ARBA" id="ARBA00004922"/>
    </source>
</evidence>
<evidence type="ECO:0000256" key="16">
    <source>
        <dbReference type="ARBA" id="ARBA00048605"/>
    </source>
</evidence>
<dbReference type="GO" id="GO:0005975">
    <property type="term" value="P:carbohydrate metabolic process"/>
    <property type="evidence" value="ECO:0007669"/>
    <property type="project" value="InterPro"/>
</dbReference>
<evidence type="ECO:0000313" key="24">
    <source>
        <dbReference type="RefSeq" id="XP_017035485.1"/>
    </source>
</evidence>
<feature type="disulfide bond" evidence="20">
    <location>
        <begin position="517"/>
        <end position="546"/>
    </location>
</feature>
<dbReference type="Pfam" id="PF01532">
    <property type="entry name" value="Glyco_hydro_47"/>
    <property type="match status" value="1"/>
</dbReference>
<evidence type="ECO:0000256" key="4">
    <source>
        <dbReference type="ARBA" id="ARBA00007658"/>
    </source>
</evidence>
<evidence type="ECO:0000256" key="9">
    <source>
        <dbReference type="ARBA" id="ARBA00022837"/>
    </source>
</evidence>
<comment type="function">
    <text evidence="17">Involved in glycoprotein quality control targeting of misfolded glycoproteins for degradation. It primarily trims a single alpha-1,2-linked mannose residue from Man(9)GlcNAc(2) to produce Man(8)GlcNAc(2), but at high enzyme concentrations, as found in the ER quality control compartment (ERQC), it further trims the carbohydrates to Man(5-6)GlcNAc(2).</text>
</comment>
<organism evidence="23 24">
    <name type="scientific">Drosophila kikkawai</name>
    <name type="common">Fruit fly</name>
    <dbReference type="NCBI Taxonomy" id="30033"/>
    <lineage>
        <taxon>Eukaryota</taxon>
        <taxon>Metazoa</taxon>
        <taxon>Ecdysozoa</taxon>
        <taxon>Arthropoda</taxon>
        <taxon>Hexapoda</taxon>
        <taxon>Insecta</taxon>
        <taxon>Pterygota</taxon>
        <taxon>Neoptera</taxon>
        <taxon>Endopterygota</taxon>
        <taxon>Diptera</taxon>
        <taxon>Brachycera</taxon>
        <taxon>Muscomorpha</taxon>
        <taxon>Ephydroidea</taxon>
        <taxon>Drosophilidae</taxon>
        <taxon>Drosophila</taxon>
        <taxon>Sophophora</taxon>
    </lineage>
</organism>
<evidence type="ECO:0000256" key="17">
    <source>
        <dbReference type="ARBA" id="ARBA00053655"/>
    </source>
</evidence>
<protein>
    <recommendedName>
        <fullName evidence="21">alpha-1,2-Mannosidase</fullName>
        <ecNumber evidence="21">3.2.1.-</ecNumber>
    </recommendedName>
</protein>
<feature type="active site" description="Proton donor" evidence="18">
    <location>
        <position position="560"/>
    </location>
</feature>
<feature type="active site" evidence="18">
    <location>
        <position position="588"/>
    </location>
</feature>
<dbReference type="GO" id="GO:0010498">
    <property type="term" value="P:proteasomal protein catabolic process"/>
    <property type="evidence" value="ECO:0007669"/>
    <property type="project" value="UniProtKB-ARBA"/>
</dbReference>
<dbReference type="GO" id="GO:0005789">
    <property type="term" value="C:endoplasmic reticulum membrane"/>
    <property type="evidence" value="ECO:0007669"/>
    <property type="project" value="UniProtKB-SubCell"/>
</dbReference>
<feature type="region of interest" description="Disordered" evidence="22">
    <location>
        <begin position="1"/>
        <end position="25"/>
    </location>
</feature>
<dbReference type="GO" id="GO:0034976">
    <property type="term" value="P:response to endoplasmic reticulum stress"/>
    <property type="evidence" value="ECO:0007669"/>
    <property type="project" value="UniProtKB-ARBA"/>
</dbReference>
<evidence type="ECO:0000256" key="5">
    <source>
        <dbReference type="ARBA" id="ARBA00022692"/>
    </source>
</evidence>
<dbReference type="AlphaFoldDB" id="A0A6P4J3M1"/>
<comment type="cofactor">
    <cofactor evidence="1 19">
        <name>Ca(2+)</name>
        <dbReference type="ChEBI" id="CHEBI:29108"/>
    </cofactor>
</comment>
<dbReference type="GO" id="GO:0005509">
    <property type="term" value="F:calcium ion binding"/>
    <property type="evidence" value="ECO:0007669"/>
    <property type="project" value="InterPro"/>
</dbReference>
<evidence type="ECO:0000256" key="8">
    <source>
        <dbReference type="ARBA" id="ARBA00022824"/>
    </source>
</evidence>
<reference evidence="24" key="1">
    <citation type="submission" date="2025-08" db="UniProtKB">
        <authorList>
            <consortium name="RefSeq"/>
        </authorList>
    </citation>
    <scope>IDENTIFICATION</scope>
    <source>
        <strain evidence="24">14028-0561.14</strain>
        <tissue evidence="24">Whole fly</tissue>
    </source>
</reference>
<dbReference type="PANTHER" id="PTHR11742:SF55">
    <property type="entry name" value="ENDOPLASMIC RETICULUM MANNOSYL-OLIGOSACCHARIDE 1,2-ALPHA-MANNOSIDASE"/>
    <property type="match status" value="1"/>
</dbReference>
<keyword evidence="7 21" id="KW-0378">Hydrolase</keyword>
<comment type="catalytic activity">
    <reaction evidence="16">
        <text>N(4)-(alpha-D-Man-(1-&gt;2)-alpha-D-Man-(1-&gt;2)-alpha-D-Man-(1-&gt;3)-[alpha-D-Man-(1-&gt;2)-alpha-D-Man-(1-&gt;3)-[alpha-D-Man-(1-&gt;2)-alpha-D-Man-(1-&gt;6)]-alpha-D-Man-(1-&gt;6)]-beta-D-Man-(1-&gt;4)-beta-D-GlcNAc-(1-&gt;4)-beta-D-GlcNAc)-L-asparaginyl-[protein] (N-glucan mannose isomer 9A1,2,3B1,2,3) + 4 H2O = N(4)-(alpha-D-Man-(1-&gt;3)-[alpha-D-Man-(1-&gt;3)-[alpha-D-Man-(1-&gt;6)]-alpha-D-Man-(1-&gt;6)]-beta-D-Man-(1-&gt;4)-beta-D-GlcNAc-(1-&gt;4)-beta-D-GlcNAc)-L-asparaginyl-[protein] (N-glucan mannose isomer 5A1,2) + 4 beta-D-mannose</text>
        <dbReference type="Rhea" id="RHEA:56008"/>
        <dbReference type="Rhea" id="RHEA-COMP:14356"/>
        <dbReference type="Rhea" id="RHEA-COMP:14367"/>
        <dbReference type="ChEBI" id="CHEBI:15377"/>
        <dbReference type="ChEBI" id="CHEBI:28563"/>
        <dbReference type="ChEBI" id="CHEBI:59087"/>
        <dbReference type="ChEBI" id="CHEBI:139493"/>
        <dbReference type="EC" id="3.2.1.113"/>
    </reaction>
</comment>
<dbReference type="Proteomes" id="UP001652661">
    <property type="component" value="Chromosome 3R"/>
</dbReference>
<evidence type="ECO:0000256" key="7">
    <source>
        <dbReference type="ARBA" id="ARBA00022801"/>
    </source>
</evidence>
<evidence type="ECO:0000256" key="13">
    <source>
        <dbReference type="ARBA" id="ARBA00023157"/>
    </source>
</evidence>
<dbReference type="OrthoDB" id="8118055at2759"/>
<evidence type="ECO:0000256" key="6">
    <source>
        <dbReference type="ARBA" id="ARBA00022723"/>
    </source>
</evidence>
<evidence type="ECO:0000256" key="22">
    <source>
        <dbReference type="SAM" id="MobiDB-lite"/>
    </source>
</evidence>
<dbReference type="FunFam" id="1.50.10.10:FF:000010">
    <property type="entry name" value="alpha-1,2-Mannosidase"/>
    <property type="match status" value="1"/>
</dbReference>
<gene>
    <name evidence="24" type="primary">alpha-Man-Ib</name>
</gene>
<sequence length="688" mass="77865">MKDGGHITLTLSPGSGSTSGLVGDERGRKSLRRAWNQLPRCQRNLIILGITALCVTAVLCLSGDQLTATSHQDEDPKTAPYHLRLQNPHHHPPMPEKDQPEALTEAALPAPEDKRQPHPEALSDKFNDIVAYGDANSAENVVRLPETVAAQGPPQAVAVPPPENNKEQDIGGIDILNNVEEPIDQQQQQQLHLSERELLDQAIQSPLKLGGVSFKEHLRRIQPLLAKAQHFHGATNERQSAVVAAFKHSWAGYKKYAWGHDNLKPISQYSHEWFGLGLTIVDSLDTMYIMGLDDEFKEARDWIDHSLRFDTKRDVNLFEVTIRVLGGLLSAYHLSGDTMFLAKASELGNRLLPAFLSPSSIPYSDVNLGDLSAHAPKWSPDSSTSEVTTIQLEFRDLSRSTNISIYEQVAHKVNEKVHELEKNHGLVPIFINANTGTFRNYATISLGARGDSYYEYLLKQWVQTGRRDNDNLILDYMQAIDGVLTELMRRTPREHWVYIGELINGKDFKPKMDHLTCYLPGTLLLGHQNGMPDSHLILARDLMDTCYQTYIMNPTHLAAEISYFALTDKDEQDIYVKPNDAHNLLRPEFVESLYYFYALTGNRTYQDMGWTIFQAFETHAKVNAGYTSLGNVKNTQSTRLRDLMESFWLSETLKYFYLLFSDDRKEIDLEQWVFNSEGHPLPVYPLKT</sequence>
<feature type="compositionally biased region" description="Low complexity" evidence="22">
    <location>
        <begin position="8"/>
        <end position="21"/>
    </location>
</feature>
<dbReference type="GO" id="GO:0004571">
    <property type="term" value="F:mannosyl-oligosaccharide 1,2-alpha-mannosidase activity"/>
    <property type="evidence" value="ECO:0007669"/>
    <property type="project" value="UniProtKB-EC"/>
</dbReference>
<evidence type="ECO:0000256" key="11">
    <source>
        <dbReference type="ARBA" id="ARBA00022989"/>
    </source>
</evidence>